<evidence type="ECO:0000256" key="3">
    <source>
        <dbReference type="SAM" id="Phobius"/>
    </source>
</evidence>
<evidence type="ECO:0000313" key="5">
    <source>
        <dbReference type="Ensembl" id="ENSSSCP00050017999.1"/>
    </source>
</evidence>
<dbReference type="Pfam" id="PF04762">
    <property type="entry name" value="Beta-prop_ELP1_1st"/>
    <property type="match status" value="1"/>
</dbReference>
<reference evidence="5" key="1">
    <citation type="submission" date="2025-08" db="UniProtKB">
        <authorList>
            <consortium name="Ensembl"/>
        </authorList>
    </citation>
    <scope>IDENTIFICATION</scope>
</reference>
<keyword evidence="3" id="KW-0812">Transmembrane</keyword>
<evidence type="ECO:0000256" key="1">
    <source>
        <dbReference type="ARBA" id="ARBA00032958"/>
    </source>
</evidence>
<feature type="region of interest" description="Disordered" evidence="2">
    <location>
        <begin position="1"/>
        <end position="23"/>
    </location>
</feature>
<dbReference type="InterPro" id="IPR006849">
    <property type="entry name" value="Elp1"/>
</dbReference>
<dbReference type="UniPathway" id="UPA00988"/>
<sequence>MPREWPQKWQKRQKTKTKQNCFQSPSHTNKIRILTSEHMDISKLFGLIVIFFLTYIFGCIVGIQDLLDHESVCVATASGDVILFTTGTPMNFLKCLSWLECVGNVAIGISVMNWNPDQELVLFATGQQTLIMMTKDFEPIMEQRIHQDDFSEGNYSFVCNIL</sequence>
<proteinExistence type="predicted"/>
<accession>A0A8D1M534</accession>
<dbReference type="PANTHER" id="PTHR12747">
    <property type="entry name" value="ELONGATOR COMPLEX PROTEIN 1"/>
    <property type="match status" value="1"/>
</dbReference>
<evidence type="ECO:0000313" key="6">
    <source>
        <dbReference type="Proteomes" id="UP000694571"/>
    </source>
</evidence>
<dbReference type="Proteomes" id="UP000694571">
    <property type="component" value="Unplaced"/>
</dbReference>
<dbReference type="GO" id="GO:0033588">
    <property type="term" value="C:elongator holoenzyme complex"/>
    <property type="evidence" value="ECO:0007669"/>
    <property type="project" value="InterPro"/>
</dbReference>
<dbReference type="GO" id="GO:0002098">
    <property type="term" value="P:tRNA wobble uridine modification"/>
    <property type="evidence" value="ECO:0007669"/>
    <property type="project" value="InterPro"/>
</dbReference>
<keyword evidence="3" id="KW-1133">Transmembrane helix</keyword>
<organism evidence="5 6">
    <name type="scientific">Sus scrofa</name>
    <name type="common">Pig</name>
    <dbReference type="NCBI Taxonomy" id="9823"/>
    <lineage>
        <taxon>Eukaryota</taxon>
        <taxon>Metazoa</taxon>
        <taxon>Chordata</taxon>
        <taxon>Craniata</taxon>
        <taxon>Vertebrata</taxon>
        <taxon>Euteleostomi</taxon>
        <taxon>Mammalia</taxon>
        <taxon>Eutheria</taxon>
        <taxon>Laurasiatheria</taxon>
        <taxon>Artiodactyla</taxon>
        <taxon>Suina</taxon>
        <taxon>Suidae</taxon>
        <taxon>Sus</taxon>
    </lineage>
</organism>
<dbReference type="PANTHER" id="PTHR12747:SF0">
    <property type="entry name" value="ELONGATOR COMPLEX PROTEIN 1"/>
    <property type="match status" value="1"/>
</dbReference>
<keyword evidence="3" id="KW-0472">Membrane</keyword>
<dbReference type="AlphaFoldDB" id="A0A8D1M534"/>
<dbReference type="Ensembl" id="ENSSSCT00050043615.1">
    <property type="protein sequence ID" value="ENSSSCP00050017999.1"/>
    <property type="gene ID" value="ENSSSCG00050032487.1"/>
</dbReference>
<evidence type="ECO:0000259" key="4">
    <source>
        <dbReference type="Pfam" id="PF04762"/>
    </source>
</evidence>
<name>A0A8D1M534_PIG</name>
<feature type="transmembrane region" description="Helical" evidence="3">
    <location>
        <begin position="44"/>
        <end position="63"/>
    </location>
</feature>
<evidence type="ECO:0000256" key="2">
    <source>
        <dbReference type="SAM" id="MobiDB-lite"/>
    </source>
</evidence>
<feature type="domain" description="ELP1 first N-terminal beta-propeller" evidence="4">
    <location>
        <begin position="55"/>
        <end position="152"/>
    </location>
</feature>
<protein>
    <recommendedName>
        <fullName evidence="1">IkappaB kinase complex-associated protein</fullName>
    </recommendedName>
</protein>
<dbReference type="InterPro" id="IPR056164">
    <property type="entry name" value="Beta-prop_ELP1_1st"/>
</dbReference>